<feature type="region of interest" description="Disordered" evidence="1">
    <location>
        <begin position="283"/>
        <end position="339"/>
    </location>
</feature>
<dbReference type="OMA" id="SHAICVQ"/>
<dbReference type="HOGENOM" id="CLU_027370_0_0_1"/>
<feature type="compositionally biased region" description="Basic and acidic residues" evidence="1">
    <location>
        <begin position="299"/>
        <end position="308"/>
    </location>
</feature>
<dbReference type="RefSeq" id="XP_008076859.1">
    <property type="nucleotide sequence ID" value="XM_008078668.1"/>
</dbReference>
<proteinExistence type="predicted"/>
<dbReference type="KEGG" id="glz:GLAREA_05379"/>
<keyword evidence="3" id="KW-1185">Reference proteome</keyword>
<evidence type="ECO:0000313" key="3">
    <source>
        <dbReference type="Proteomes" id="UP000016922"/>
    </source>
</evidence>
<accession>S3DVP9</accession>
<feature type="region of interest" description="Disordered" evidence="1">
    <location>
        <begin position="425"/>
        <end position="474"/>
    </location>
</feature>
<dbReference type="eggNOG" id="ENOG502SHR2">
    <property type="taxonomic scope" value="Eukaryota"/>
</dbReference>
<organism evidence="2 3">
    <name type="scientific">Glarea lozoyensis (strain ATCC 20868 / MF5171)</name>
    <dbReference type="NCBI Taxonomy" id="1116229"/>
    <lineage>
        <taxon>Eukaryota</taxon>
        <taxon>Fungi</taxon>
        <taxon>Dikarya</taxon>
        <taxon>Ascomycota</taxon>
        <taxon>Pezizomycotina</taxon>
        <taxon>Leotiomycetes</taxon>
        <taxon>Helotiales</taxon>
        <taxon>Helotiaceae</taxon>
        <taxon>Glarea</taxon>
    </lineage>
</organism>
<evidence type="ECO:0000256" key="1">
    <source>
        <dbReference type="SAM" id="MobiDB-lite"/>
    </source>
</evidence>
<feature type="compositionally biased region" description="Polar residues" evidence="1">
    <location>
        <begin position="453"/>
        <end position="474"/>
    </location>
</feature>
<dbReference type="EMBL" id="KE145353">
    <property type="protein sequence ID" value="EPE36041.1"/>
    <property type="molecule type" value="Genomic_DNA"/>
</dbReference>
<dbReference type="GeneID" id="19464433"/>
<dbReference type="OrthoDB" id="5343576at2759"/>
<feature type="region of interest" description="Disordered" evidence="1">
    <location>
        <begin position="170"/>
        <end position="195"/>
    </location>
</feature>
<feature type="compositionally biased region" description="Acidic residues" evidence="1">
    <location>
        <begin position="320"/>
        <end position="333"/>
    </location>
</feature>
<dbReference type="AlphaFoldDB" id="S3DVP9"/>
<protein>
    <submittedName>
        <fullName evidence="2">Uncharacterized protein</fullName>
    </submittedName>
</protein>
<gene>
    <name evidence="2" type="ORF">GLAREA_05379</name>
</gene>
<dbReference type="STRING" id="1116229.S3DVP9"/>
<reference evidence="2 3" key="1">
    <citation type="journal article" date="2013" name="BMC Genomics">
        <title>Genomics-driven discovery of the pneumocandin biosynthetic gene cluster in the fungus Glarea lozoyensis.</title>
        <authorList>
            <person name="Chen L."/>
            <person name="Yue Q."/>
            <person name="Zhang X."/>
            <person name="Xiang M."/>
            <person name="Wang C."/>
            <person name="Li S."/>
            <person name="Che Y."/>
            <person name="Ortiz-Lopez F.J."/>
            <person name="Bills G.F."/>
            <person name="Liu X."/>
            <person name="An Z."/>
        </authorList>
    </citation>
    <scope>NUCLEOTIDE SEQUENCE [LARGE SCALE GENOMIC DNA]</scope>
    <source>
        <strain evidence="3">ATCC 20868 / MF5171</strain>
    </source>
</reference>
<feature type="compositionally biased region" description="Polar residues" evidence="1">
    <location>
        <begin position="171"/>
        <end position="184"/>
    </location>
</feature>
<dbReference type="Proteomes" id="UP000016922">
    <property type="component" value="Unassembled WGS sequence"/>
</dbReference>
<name>S3DVP9_GLAL2</name>
<sequence length="501" mass="55229">MPENDLDYEELTKELISNFNTLADAVQLLSDRNTILQHKLQYAHTEYQILADKYAPSDPSIAETLAKLQLPPYLQVTTPDRAGFVPLPLRRQGHSKQETAEAIRDGRRAVQRIRALGTKSTGSTSISGTSSNMRLSARRTSLSTVLEQDFTVPGKKSSLLCPFSRPMQRIHSPSTMGSGQQPTISDGKDPTPHQSADPICAAMYAETMASPPPSATDAAAKCPIRYLDQHSPEEVAAYFETHKHEIPRSHEICVKRYQRNEDDIKKLDAKYGNLVSMIQGLGEKHQPMLPTDAEDQDDLERTSNERVENWANAVSADGLGQDDDAELQNDENDRESRFDRPLKEVRVGESPSRPWGIQVPIFEAPMDDERPISPPPAPVSSEHIPKPAGKCPFGHGQQGVKQELGTEDLDLDAVAEYSKIAEKPAGRCPVGHGQAPRLEEPRVKQASPPPAVQNPTFIQPPSGSQTANNGSQAPQMVFTGPVFIGYPMEQALAFMQQYKNM</sequence>
<evidence type="ECO:0000313" key="2">
    <source>
        <dbReference type="EMBL" id="EPE36041.1"/>
    </source>
</evidence>